<proteinExistence type="predicted"/>
<dbReference type="EMBL" id="CAADFE010000025">
    <property type="protein sequence ID" value="VFJ70853.1"/>
    <property type="molecule type" value="Genomic_DNA"/>
</dbReference>
<sequence>MNKRNPQDIDELRPEYKRTDFGEMVRGKYADKLSGQTNVVILEPDVAQAFPNDKAVNDALRALLRTRCPALVS</sequence>
<accession>A0A450TRL2</accession>
<evidence type="ECO:0000313" key="1">
    <source>
        <dbReference type="EMBL" id="VFJ70853.1"/>
    </source>
</evidence>
<name>A0A450TRL2_9GAMM</name>
<gene>
    <name evidence="1" type="ORF">BECKFW1821C_GA0114237_10254</name>
</gene>
<organism evidence="1">
    <name type="scientific">Candidatus Kentrum sp. FW</name>
    <dbReference type="NCBI Taxonomy" id="2126338"/>
    <lineage>
        <taxon>Bacteria</taxon>
        <taxon>Pseudomonadati</taxon>
        <taxon>Pseudomonadota</taxon>
        <taxon>Gammaproteobacteria</taxon>
        <taxon>Candidatus Kentrum</taxon>
    </lineage>
</organism>
<protein>
    <submittedName>
        <fullName evidence="1">Uncharacterized protein</fullName>
    </submittedName>
</protein>
<reference evidence="1" key="1">
    <citation type="submission" date="2019-02" db="EMBL/GenBank/DDBJ databases">
        <authorList>
            <person name="Gruber-Vodicka R. H."/>
            <person name="Seah K. B. B."/>
        </authorList>
    </citation>
    <scope>NUCLEOTIDE SEQUENCE</scope>
    <source>
        <strain evidence="1">BECK_BZ131</strain>
    </source>
</reference>
<dbReference type="AlphaFoldDB" id="A0A450TRL2"/>